<protein>
    <submittedName>
        <fullName evidence="1">Uncharacterized protein</fullName>
    </submittedName>
</protein>
<accession>X1J3R8</accession>
<reference evidence="1" key="1">
    <citation type="journal article" date="2014" name="Front. Microbiol.">
        <title>High frequency of phylogenetically diverse reductive dehalogenase-homologous genes in deep subseafloor sedimentary metagenomes.</title>
        <authorList>
            <person name="Kawai M."/>
            <person name="Futagami T."/>
            <person name="Toyoda A."/>
            <person name="Takaki Y."/>
            <person name="Nishi S."/>
            <person name="Hori S."/>
            <person name="Arai W."/>
            <person name="Tsubouchi T."/>
            <person name="Morono Y."/>
            <person name="Uchiyama I."/>
            <person name="Ito T."/>
            <person name="Fujiyama A."/>
            <person name="Inagaki F."/>
            <person name="Takami H."/>
        </authorList>
    </citation>
    <scope>NUCLEOTIDE SEQUENCE</scope>
    <source>
        <strain evidence="1">Expedition CK06-06</strain>
    </source>
</reference>
<sequence length="84" mass="9198">SSFRAKPVVVLNALLSGSEVEMEGTRWVLDDRGELCSIATNQHGDEKLLRCDCTIGGFIAMCEKLDLTDTFLIGAVNVLRQGIR</sequence>
<dbReference type="EMBL" id="BARU01026437">
    <property type="protein sequence ID" value="GAH76145.1"/>
    <property type="molecule type" value="Genomic_DNA"/>
</dbReference>
<name>X1J3R8_9ZZZZ</name>
<proteinExistence type="predicted"/>
<feature type="non-terminal residue" evidence="1">
    <location>
        <position position="1"/>
    </location>
</feature>
<comment type="caution">
    <text evidence="1">The sequence shown here is derived from an EMBL/GenBank/DDBJ whole genome shotgun (WGS) entry which is preliminary data.</text>
</comment>
<evidence type="ECO:0000313" key="1">
    <source>
        <dbReference type="EMBL" id="GAH76145.1"/>
    </source>
</evidence>
<gene>
    <name evidence="1" type="ORF">S03H2_42465</name>
</gene>
<dbReference type="AlphaFoldDB" id="X1J3R8"/>
<organism evidence="1">
    <name type="scientific">marine sediment metagenome</name>
    <dbReference type="NCBI Taxonomy" id="412755"/>
    <lineage>
        <taxon>unclassified sequences</taxon>
        <taxon>metagenomes</taxon>
        <taxon>ecological metagenomes</taxon>
    </lineage>
</organism>